<evidence type="ECO:0000256" key="1">
    <source>
        <dbReference type="RuleBase" id="RU365079"/>
    </source>
</evidence>
<protein>
    <recommendedName>
        <fullName evidence="1">Mitochondrial import inner membrane translocase subunit TIM50</fullName>
    </recommendedName>
</protein>
<evidence type="ECO:0000313" key="3">
    <source>
        <dbReference type="EMBL" id="KAH7318707.1"/>
    </source>
</evidence>
<dbReference type="PANTHER" id="PTHR12210">
    <property type="entry name" value="DULLARD PROTEIN PHOSPHATASE"/>
    <property type="match status" value="1"/>
</dbReference>
<name>A0A8K0SRY0_9HYPO</name>
<dbReference type="Proteomes" id="UP000813444">
    <property type="component" value="Unassembled WGS sequence"/>
</dbReference>
<comment type="function">
    <text evidence="1">Essential component of the TIM23 complex, a complex that mediates the translocation of transit peptide-containing proteins across the mitochondrial inner membrane.</text>
</comment>
<dbReference type="PROSITE" id="PS50969">
    <property type="entry name" value="FCP1"/>
    <property type="match status" value="1"/>
</dbReference>
<dbReference type="GO" id="GO:0005744">
    <property type="term" value="C:TIM23 mitochondrial import inner membrane translocase complex"/>
    <property type="evidence" value="ECO:0007669"/>
    <property type="project" value="UniProtKB-UniRule"/>
</dbReference>
<evidence type="ECO:0000259" key="2">
    <source>
        <dbReference type="PROSITE" id="PS50969"/>
    </source>
</evidence>
<keyword evidence="1" id="KW-0813">Transport</keyword>
<dbReference type="EMBL" id="JAGPNK010000007">
    <property type="protein sequence ID" value="KAH7318707.1"/>
    <property type="molecule type" value="Genomic_DNA"/>
</dbReference>
<evidence type="ECO:0000313" key="4">
    <source>
        <dbReference type="Proteomes" id="UP000813444"/>
    </source>
</evidence>
<keyword evidence="1" id="KW-0811">Translocation</keyword>
<gene>
    <name evidence="3" type="ORF">B0I35DRAFT_432781</name>
</gene>
<dbReference type="AlphaFoldDB" id="A0A8K0SRY0"/>
<comment type="subcellular location">
    <subcellularLocation>
        <location evidence="1">Mitochondrion inner membrane</location>
        <topology evidence="1">Single-pass membrane protein</topology>
    </subcellularLocation>
</comment>
<accession>A0A8K0SRY0</accession>
<dbReference type="InterPro" id="IPR023214">
    <property type="entry name" value="HAD_sf"/>
</dbReference>
<dbReference type="InterPro" id="IPR036412">
    <property type="entry name" value="HAD-like_sf"/>
</dbReference>
<feature type="domain" description="FCP1 homology" evidence="2">
    <location>
        <begin position="15"/>
        <end position="185"/>
    </location>
</feature>
<dbReference type="SUPFAM" id="SSF56784">
    <property type="entry name" value="HAD-like"/>
    <property type="match status" value="1"/>
</dbReference>
<proteinExistence type="inferred from homology"/>
<comment type="caution">
    <text evidence="3">The sequence shown here is derived from an EMBL/GenBank/DDBJ whole genome shotgun (WGS) entry which is preliminary data.</text>
</comment>
<dbReference type="OrthoDB" id="1711508at2759"/>
<sequence>MAYFLQAQKPPSQLPEPRQILVVLDLNGTLLYRPNKRQPTKFIERPHAKDFMDYCLDTFTVAIWSSARPDNVNHMVAQLLTPEQRAKCVVVWARDKFGLDQADYDGRVQCYKRLSRIWADPEIQKSHPDADQGGRWDQSNTVLVDDSLEKARSEPCNLLEIPDFVGLAGEPPHVLPQVHDYLNNLCRQSDISQFVRQNRFMLDPSYKLQGDAD</sequence>
<keyword evidence="4" id="KW-1185">Reference proteome</keyword>
<comment type="similarity">
    <text evidence="1">Belongs to the TIM50 family.</text>
</comment>
<dbReference type="InterPro" id="IPR004274">
    <property type="entry name" value="FCP1_dom"/>
</dbReference>
<organism evidence="3 4">
    <name type="scientific">Stachybotrys elegans</name>
    <dbReference type="NCBI Taxonomy" id="80388"/>
    <lineage>
        <taxon>Eukaryota</taxon>
        <taxon>Fungi</taxon>
        <taxon>Dikarya</taxon>
        <taxon>Ascomycota</taxon>
        <taxon>Pezizomycotina</taxon>
        <taxon>Sordariomycetes</taxon>
        <taxon>Hypocreomycetidae</taxon>
        <taxon>Hypocreales</taxon>
        <taxon>Stachybotryaceae</taxon>
        <taxon>Stachybotrys</taxon>
    </lineage>
</organism>
<comment type="subunit">
    <text evidence="1">Component of the TIM23 complex.</text>
</comment>
<dbReference type="Gene3D" id="3.40.50.1000">
    <property type="entry name" value="HAD superfamily/HAD-like"/>
    <property type="match status" value="1"/>
</dbReference>
<keyword evidence="1" id="KW-0653">Protein transport</keyword>
<keyword evidence="1" id="KW-0809">Transit peptide</keyword>
<reference evidence="3" key="1">
    <citation type="journal article" date="2021" name="Nat. Commun.">
        <title>Genetic determinants of endophytism in the Arabidopsis root mycobiome.</title>
        <authorList>
            <person name="Mesny F."/>
            <person name="Miyauchi S."/>
            <person name="Thiergart T."/>
            <person name="Pickel B."/>
            <person name="Atanasova L."/>
            <person name="Karlsson M."/>
            <person name="Huettel B."/>
            <person name="Barry K.W."/>
            <person name="Haridas S."/>
            <person name="Chen C."/>
            <person name="Bauer D."/>
            <person name="Andreopoulos W."/>
            <person name="Pangilinan J."/>
            <person name="LaButti K."/>
            <person name="Riley R."/>
            <person name="Lipzen A."/>
            <person name="Clum A."/>
            <person name="Drula E."/>
            <person name="Henrissat B."/>
            <person name="Kohler A."/>
            <person name="Grigoriev I.V."/>
            <person name="Martin F.M."/>
            <person name="Hacquard S."/>
        </authorList>
    </citation>
    <scope>NUCLEOTIDE SEQUENCE</scope>
    <source>
        <strain evidence="3">MPI-CAGE-CH-0235</strain>
    </source>
</reference>
<dbReference type="InterPro" id="IPR050365">
    <property type="entry name" value="TIM50"/>
</dbReference>
<dbReference type="SMART" id="SM00577">
    <property type="entry name" value="CPDc"/>
    <property type="match status" value="1"/>
</dbReference>
<keyword evidence="1" id="KW-0496">Mitochondrion</keyword>
<dbReference type="Pfam" id="PF03031">
    <property type="entry name" value="NIF"/>
    <property type="match status" value="1"/>
</dbReference>
<dbReference type="GO" id="GO:0015031">
    <property type="term" value="P:protein transport"/>
    <property type="evidence" value="ECO:0007669"/>
    <property type="project" value="UniProtKB-KW"/>
</dbReference>